<dbReference type="PRINTS" id="PR00313">
    <property type="entry name" value="CABNDNGRPT"/>
</dbReference>
<dbReference type="InterPro" id="IPR011050">
    <property type="entry name" value="Pectin_lyase_fold/virulence"/>
</dbReference>
<dbReference type="InterPro" id="IPR019960">
    <property type="entry name" value="T1SS_VCA0849"/>
</dbReference>
<accession>A0A3S2YQP2</accession>
<dbReference type="NCBIfam" id="TIGR03661">
    <property type="entry name" value="T1SS_VCA0849"/>
    <property type="match status" value="1"/>
</dbReference>
<dbReference type="InterPro" id="IPR018511">
    <property type="entry name" value="Hemolysin-typ_Ca-bd_CS"/>
</dbReference>
<feature type="compositionally biased region" description="Pro residues" evidence="3">
    <location>
        <begin position="801"/>
        <end position="821"/>
    </location>
</feature>
<evidence type="ECO:0000256" key="2">
    <source>
        <dbReference type="ARBA" id="ARBA00022525"/>
    </source>
</evidence>
<evidence type="ECO:0000313" key="5">
    <source>
        <dbReference type="Proteomes" id="UP000286997"/>
    </source>
</evidence>
<gene>
    <name evidence="4" type="ORF">EOE48_14880</name>
</gene>
<dbReference type="Proteomes" id="UP000286997">
    <property type="component" value="Unassembled WGS sequence"/>
</dbReference>
<organism evidence="4 5">
    <name type="scientific">Methylobacterium oryzihabitans</name>
    <dbReference type="NCBI Taxonomy" id="2499852"/>
    <lineage>
        <taxon>Bacteria</taxon>
        <taxon>Pseudomonadati</taxon>
        <taxon>Pseudomonadota</taxon>
        <taxon>Alphaproteobacteria</taxon>
        <taxon>Hyphomicrobiales</taxon>
        <taxon>Methylobacteriaceae</taxon>
        <taxon>Methylobacterium</taxon>
    </lineage>
</organism>
<feature type="region of interest" description="Disordered" evidence="3">
    <location>
        <begin position="1205"/>
        <end position="1252"/>
    </location>
</feature>
<feature type="region of interest" description="Disordered" evidence="3">
    <location>
        <begin position="801"/>
        <end position="822"/>
    </location>
</feature>
<dbReference type="PROSITE" id="PS00330">
    <property type="entry name" value="HEMOLYSIN_CALCIUM"/>
    <property type="match status" value="6"/>
</dbReference>
<feature type="region of interest" description="Disordered" evidence="3">
    <location>
        <begin position="570"/>
        <end position="599"/>
    </location>
</feature>
<sequence>MLLASVIYLSNGATEASIRSAVASLSEGGTVVLPKDQTILIRQGLTIDTTSRDITLDLNGSTLKQAGNTSVIAGGGHMGKASSVALGQSGGNTTLTYAAAPTGLKAGDWVKLTSDDVLPYDHLDGGQPTRLGQAMKVLGVNGRTVTLEGRPLDAGLYRTNVRAGEIESGTLTLVNGTVQGNQSQTGWKDALVAIRNSIDAHVENLTVRDGNSMGINFGNSVNARVLDSAVINLRDDTPNGYFGYGVHSGMSVGTTVIGLYTERVRHATDDNSVWTPRNFPDLSKYGADIGMVVKDTVAYESSSGSYSWHSEGRGNLLDNVMSFDSWGFAGLRGVGNKILNSASVGDDRGVVFFEYGKGDGRDMVVDNLYMKEVAFYGYMVTGTTTNNVISNSYIDYERNAGLLGPTRLVNTVVQKSDGNDDDRMTGTSGNDRLLGGAGTDTLLGAGGNDYLWGGAGRDALTGGAGRDRFAFHQVSEAGDTITDFKAGAKGDVLDLSVMAKRYGWKGDALAGGYLAFTQSGADTLVRIDSNGGANSFVILATLEGVTATSLTADNIQTSMLTGGSAYVSPAPDAPATGGSGSGSEGAAPPATTPSPAPQALTGTAAADILTGTGAADLILGLGGADRLSGLAGNDTLLGGAGGDLLNGGAGRDTASYEAATAGVAADLGRGFGSVGEARSDVFYSIDNLLGSDHADALRGSNGTNLIDGGDGNDVIAGLGGADTLIGGAGADRLDGGARNDLLIGGLGADTLIGGAGRDTFVFDTPEEGGDTIVDFRHGFDTIELGAGFGFPNQAAIDLITPPGPAPPRSPGHPLPDLPAPHHPVDHPGATRALPVAVIRHQLQAVVGAVVVVVRDRMEVPHPEVEHLALAGRLRGHDPAPVGGHAAPLGLLALVELHELVARGVVVDHRHPGVAEGVQHRPVELGQGGVAPQRRARRRRVEAEGAGDVRQQVVALDVDEVPRGDLRAHVEAVERGAGVVDPADGQDHAADARHRVPAQVQLREGGMLRMADRHLADRPLRQGEQHPAVGGVADQERQQVEAAGLARGTPAQRAGDARRLDVLAVAQDGPVRHRVSGILRDLLALEIGRQAAGPDRGEDRDDRAHAAVAERLAHVVGDAAGHGLGLGDRPAIGDFEALPEQPPDAAAVVAPRHPGPEGDLLGGVVVVAGPGQVAARLGPPALEGGAARAGRLVVGVQEGAGLLAPLQGRDPAQAPRERVGAGDVVAPQEPEPRQAPARQRSCHHISPSNCRAASRSGRRLMPYTAASARALACR</sequence>
<evidence type="ECO:0000313" key="4">
    <source>
        <dbReference type="EMBL" id="RVU17186.1"/>
    </source>
</evidence>
<comment type="subcellular location">
    <subcellularLocation>
        <location evidence="1">Secreted</location>
    </subcellularLocation>
</comment>
<evidence type="ECO:0000256" key="3">
    <source>
        <dbReference type="SAM" id="MobiDB-lite"/>
    </source>
</evidence>
<dbReference type="Pfam" id="PF00353">
    <property type="entry name" value="HemolysinCabind"/>
    <property type="match status" value="4"/>
</dbReference>
<dbReference type="EMBL" id="SACP01000013">
    <property type="protein sequence ID" value="RVU17186.1"/>
    <property type="molecule type" value="Genomic_DNA"/>
</dbReference>
<keyword evidence="2" id="KW-0964">Secreted</keyword>
<proteinExistence type="predicted"/>
<dbReference type="GO" id="GO:0005576">
    <property type="term" value="C:extracellular region"/>
    <property type="evidence" value="ECO:0007669"/>
    <property type="project" value="UniProtKB-SubCell"/>
</dbReference>
<dbReference type="SUPFAM" id="SSF51126">
    <property type="entry name" value="Pectin lyase-like"/>
    <property type="match status" value="1"/>
</dbReference>
<keyword evidence="5" id="KW-1185">Reference proteome</keyword>
<dbReference type="InterPro" id="IPR001343">
    <property type="entry name" value="Hemolysn_Ca-bd"/>
</dbReference>
<dbReference type="OrthoDB" id="419320at2"/>
<dbReference type="SUPFAM" id="SSF51120">
    <property type="entry name" value="beta-Roll"/>
    <property type="match status" value="3"/>
</dbReference>
<dbReference type="InterPro" id="IPR050557">
    <property type="entry name" value="RTX_toxin/Mannuronan_C5-epim"/>
</dbReference>
<dbReference type="GO" id="GO:0005509">
    <property type="term" value="F:calcium ion binding"/>
    <property type="evidence" value="ECO:0007669"/>
    <property type="project" value="InterPro"/>
</dbReference>
<evidence type="ECO:0000256" key="1">
    <source>
        <dbReference type="ARBA" id="ARBA00004613"/>
    </source>
</evidence>
<dbReference type="PANTHER" id="PTHR38340:SF1">
    <property type="entry name" value="S-LAYER PROTEIN"/>
    <property type="match status" value="1"/>
</dbReference>
<protein>
    <submittedName>
        <fullName evidence="4">Calcium-binding protein</fullName>
    </submittedName>
</protein>
<dbReference type="InterPro" id="IPR011049">
    <property type="entry name" value="Serralysin-like_metalloprot_C"/>
</dbReference>
<comment type="caution">
    <text evidence="4">The sequence shown here is derived from an EMBL/GenBank/DDBJ whole genome shotgun (WGS) entry which is preliminary data.</text>
</comment>
<dbReference type="Gene3D" id="2.150.10.10">
    <property type="entry name" value="Serralysin-like metalloprotease, C-terminal"/>
    <property type="match status" value="4"/>
</dbReference>
<dbReference type="PANTHER" id="PTHR38340">
    <property type="entry name" value="S-LAYER PROTEIN"/>
    <property type="match status" value="1"/>
</dbReference>
<name>A0A3S2YQP2_9HYPH</name>
<dbReference type="AlphaFoldDB" id="A0A3S2YQP2"/>
<reference evidence="4 5" key="1">
    <citation type="submission" date="2019-01" db="EMBL/GenBank/DDBJ databases">
        <authorList>
            <person name="Chen W.-M."/>
        </authorList>
    </citation>
    <scope>NUCLEOTIDE SEQUENCE [LARGE SCALE GENOMIC DNA]</scope>
    <source>
        <strain evidence="4 5">TER-1</strain>
    </source>
</reference>